<dbReference type="RefSeq" id="WP_378609660.1">
    <property type="nucleotide sequence ID" value="NZ_JBHSQN010000016.1"/>
</dbReference>
<gene>
    <name evidence="1" type="ORF">ACFP3H_25115</name>
</gene>
<proteinExistence type="predicted"/>
<protein>
    <recommendedName>
        <fullName evidence="3">SAM-dependent methyltransferase</fullName>
    </recommendedName>
</protein>
<evidence type="ECO:0000313" key="1">
    <source>
        <dbReference type="EMBL" id="MFC6014347.1"/>
    </source>
</evidence>
<reference evidence="2" key="1">
    <citation type="journal article" date="2019" name="Int. J. Syst. Evol. Microbiol.">
        <title>The Global Catalogue of Microorganisms (GCM) 10K type strain sequencing project: providing services to taxonomists for standard genome sequencing and annotation.</title>
        <authorList>
            <consortium name="The Broad Institute Genomics Platform"/>
            <consortium name="The Broad Institute Genome Sequencing Center for Infectious Disease"/>
            <person name="Wu L."/>
            <person name="Ma J."/>
        </authorList>
    </citation>
    <scope>NUCLEOTIDE SEQUENCE [LARGE SCALE GENOMIC DNA]</scope>
    <source>
        <strain evidence="2">CCUG 36956</strain>
    </source>
</reference>
<dbReference type="EMBL" id="JBHSQN010000016">
    <property type="protein sequence ID" value="MFC6014347.1"/>
    <property type="molecule type" value="Genomic_DNA"/>
</dbReference>
<sequence length="234" mass="25961">MTHHADGEVLGEFLVSARSLTEYRAMFHLHDDDLRGRRILDCPGGAASFAVEASELGAEVTAIDPIYATAPPELAVRARAENERAVAWAHAHAGRYRWDWYGSTAEHAEIRRGAAARFADDVRATPQRYLAGSLPSLPCADDAFDLALSSHLLFSYADRLDADFHLAALLELSRVTTIETRVYPLLDYTGAPLDDLIAYLRTELYDKGVDTELRKIDYEFHHGADTMLTLRTAA</sequence>
<keyword evidence="2" id="KW-1185">Reference proteome</keyword>
<name>A0ABW1JZF5_9NOCA</name>
<accession>A0ABW1JZF5</accession>
<organism evidence="1 2">
    <name type="scientific">Nocardia lasii</name>
    <dbReference type="NCBI Taxonomy" id="1616107"/>
    <lineage>
        <taxon>Bacteria</taxon>
        <taxon>Bacillati</taxon>
        <taxon>Actinomycetota</taxon>
        <taxon>Actinomycetes</taxon>
        <taxon>Mycobacteriales</taxon>
        <taxon>Nocardiaceae</taxon>
        <taxon>Nocardia</taxon>
    </lineage>
</organism>
<dbReference type="SUPFAM" id="SSF53335">
    <property type="entry name" value="S-adenosyl-L-methionine-dependent methyltransferases"/>
    <property type="match status" value="1"/>
</dbReference>
<dbReference type="Proteomes" id="UP001596223">
    <property type="component" value="Unassembled WGS sequence"/>
</dbReference>
<evidence type="ECO:0000313" key="2">
    <source>
        <dbReference type="Proteomes" id="UP001596223"/>
    </source>
</evidence>
<dbReference type="Gene3D" id="3.40.50.150">
    <property type="entry name" value="Vaccinia Virus protein VP39"/>
    <property type="match status" value="1"/>
</dbReference>
<dbReference type="InterPro" id="IPR029063">
    <property type="entry name" value="SAM-dependent_MTases_sf"/>
</dbReference>
<evidence type="ECO:0008006" key="3">
    <source>
        <dbReference type="Google" id="ProtNLM"/>
    </source>
</evidence>
<comment type="caution">
    <text evidence="1">The sequence shown here is derived from an EMBL/GenBank/DDBJ whole genome shotgun (WGS) entry which is preliminary data.</text>
</comment>